<organism evidence="2 3">
    <name type="scientific">Paenibacillus lutrae</name>
    <dbReference type="NCBI Taxonomy" id="2078573"/>
    <lineage>
        <taxon>Bacteria</taxon>
        <taxon>Bacillati</taxon>
        <taxon>Bacillota</taxon>
        <taxon>Bacilli</taxon>
        <taxon>Bacillales</taxon>
        <taxon>Paenibacillaceae</taxon>
        <taxon>Paenibacillus</taxon>
    </lineage>
</organism>
<comment type="caution">
    <text evidence="2">The sequence shown here is derived from an EMBL/GenBank/DDBJ whole genome shotgun (WGS) entry which is preliminary data.</text>
</comment>
<feature type="transmembrane region" description="Helical" evidence="1">
    <location>
        <begin position="9"/>
        <end position="31"/>
    </location>
</feature>
<name>A0A7X3FI33_9BACL</name>
<evidence type="ECO:0000313" key="3">
    <source>
        <dbReference type="Proteomes" id="UP000490800"/>
    </source>
</evidence>
<keyword evidence="1" id="KW-0812">Transmembrane</keyword>
<dbReference type="NCBIfam" id="NF033880">
    <property type="entry name" value="Prli42"/>
    <property type="match status" value="1"/>
</dbReference>
<dbReference type="Proteomes" id="UP000490800">
    <property type="component" value="Unassembled WGS sequence"/>
</dbReference>
<evidence type="ECO:0000313" key="2">
    <source>
        <dbReference type="EMBL" id="MVP00125.1"/>
    </source>
</evidence>
<sequence length="33" mass="4050">MKRNRWFKIVVYIMLFSMVLSTLMMSLSYLVTF</sequence>
<keyword evidence="1" id="KW-1133">Transmembrane helix</keyword>
<gene>
    <name evidence="2" type="primary">prli42</name>
    <name evidence="2" type="ORF">EDM21_11445</name>
</gene>
<evidence type="ECO:0000256" key="1">
    <source>
        <dbReference type="SAM" id="Phobius"/>
    </source>
</evidence>
<keyword evidence="1" id="KW-0472">Membrane</keyword>
<reference evidence="2 3" key="1">
    <citation type="journal article" date="2019" name="Microorganisms">
        <title>Paenibacillus lutrae sp. nov., A Chitinolytic Species Isolated from A River Otter in Castril Natural Park, Granada, Spain.</title>
        <authorList>
            <person name="Rodriguez M."/>
            <person name="Reina J.C."/>
            <person name="Bejar V."/>
            <person name="Llamas I."/>
        </authorList>
    </citation>
    <scope>NUCLEOTIDE SEQUENCE [LARGE SCALE GENOMIC DNA]</scope>
    <source>
        <strain evidence="2 3">N10</strain>
    </source>
</reference>
<dbReference type="InterPro" id="IPR049722">
    <property type="entry name" value="Prli42-like"/>
</dbReference>
<accession>A0A7X3FI33</accession>
<dbReference type="EMBL" id="RHLK01000005">
    <property type="protein sequence ID" value="MVP00125.1"/>
    <property type="molecule type" value="Genomic_DNA"/>
</dbReference>
<protein>
    <submittedName>
        <fullName evidence="2">Stressosome-associated protein Prli42</fullName>
    </submittedName>
</protein>
<proteinExistence type="predicted"/>
<dbReference type="RefSeq" id="WP_156430882.1">
    <property type="nucleotide sequence ID" value="NZ_RHLK01000005.1"/>
</dbReference>
<keyword evidence="3" id="KW-1185">Reference proteome</keyword>
<dbReference type="AlphaFoldDB" id="A0A7X3FI33"/>